<evidence type="ECO:0000259" key="5">
    <source>
        <dbReference type="PROSITE" id="PS50975"/>
    </source>
</evidence>
<dbReference type="SUPFAM" id="SSF56059">
    <property type="entry name" value="Glutathione synthetase ATP-binding domain-like"/>
    <property type="match status" value="1"/>
</dbReference>
<dbReference type="InterPro" id="IPR004666">
    <property type="entry name" value="Rp_bS6_RimK/Lys_biosynth_LsyX"/>
</dbReference>
<keyword evidence="1" id="KW-0479">Metal-binding</keyword>
<evidence type="ECO:0000313" key="7">
    <source>
        <dbReference type="Proteomes" id="UP001216907"/>
    </source>
</evidence>
<reference evidence="6 7" key="1">
    <citation type="submission" date="2023-03" db="EMBL/GenBank/DDBJ databases">
        <title>Paludisphaera mucosa sp. nov. a novel planctomycete from northern fen.</title>
        <authorList>
            <person name="Ivanova A."/>
        </authorList>
    </citation>
    <scope>NUCLEOTIDE SEQUENCE [LARGE SCALE GENOMIC DNA]</scope>
    <source>
        <strain evidence="6 7">Pla2</strain>
    </source>
</reference>
<dbReference type="InterPro" id="IPR013815">
    <property type="entry name" value="ATP_grasp_subdomain_1"/>
</dbReference>
<dbReference type="Proteomes" id="UP001216907">
    <property type="component" value="Unassembled WGS sequence"/>
</dbReference>
<accession>A0ABT6FFP4</accession>
<comment type="caution">
    <text evidence="6">The sequence shown here is derived from an EMBL/GenBank/DDBJ whole genome shotgun (WGS) entry which is preliminary data.</text>
</comment>
<dbReference type="GO" id="GO:0016874">
    <property type="term" value="F:ligase activity"/>
    <property type="evidence" value="ECO:0007669"/>
    <property type="project" value="UniProtKB-KW"/>
</dbReference>
<proteinExistence type="predicted"/>
<dbReference type="RefSeq" id="WP_277862697.1">
    <property type="nucleotide sequence ID" value="NZ_JARRAG010000002.1"/>
</dbReference>
<dbReference type="InterPro" id="IPR011761">
    <property type="entry name" value="ATP-grasp"/>
</dbReference>
<dbReference type="EMBL" id="JARRAG010000002">
    <property type="protein sequence ID" value="MDG3006397.1"/>
    <property type="molecule type" value="Genomic_DNA"/>
</dbReference>
<gene>
    <name evidence="6" type="ORF">PZE19_21710</name>
</gene>
<dbReference type="Pfam" id="PF08443">
    <property type="entry name" value="RimK"/>
    <property type="match status" value="1"/>
</dbReference>
<dbReference type="Gene3D" id="3.30.470.20">
    <property type="entry name" value="ATP-grasp fold, B domain"/>
    <property type="match status" value="1"/>
</dbReference>
<feature type="domain" description="ATP-grasp" evidence="5">
    <location>
        <begin position="108"/>
        <end position="291"/>
    </location>
</feature>
<keyword evidence="2 4" id="KW-0547">Nucleotide-binding</keyword>
<dbReference type="PANTHER" id="PTHR21621">
    <property type="entry name" value="RIBOSOMAL PROTEIN S6 MODIFICATION PROTEIN"/>
    <property type="match status" value="1"/>
</dbReference>
<keyword evidence="7" id="KW-1185">Reference proteome</keyword>
<evidence type="ECO:0000256" key="3">
    <source>
        <dbReference type="ARBA" id="ARBA00022840"/>
    </source>
</evidence>
<dbReference type="PANTHER" id="PTHR21621:SF0">
    <property type="entry name" value="BETA-CITRYLGLUTAMATE SYNTHASE B-RELATED"/>
    <property type="match status" value="1"/>
</dbReference>
<keyword evidence="6" id="KW-0436">Ligase</keyword>
<evidence type="ECO:0000256" key="2">
    <source>
        <dbReference type="ARBA" id="ARBA00022741"/>
    </source>
</evidence>
<sequence>MPNFAALVSGTGWHVADLLRAAAAVDVSLHVLAFGDVEASVGIGPGRVSACDVGLDGVDGVLVRMMPPGSLEQVVFRMDALHRLTAVGVPVWNPPRSVEAAVDKYLTLSLLERRGLPVPATWTGQTATSALEAFDALGGDVVVKPLFGSEGRGLMRVGHRELAWRCFHALERTGSVIYLQRWIRHPGHDLRLFVLGGRVLGAIRRTARDGEWRTNVAIGGRAEAWTPDAEAARLAVAATEAVGAVFAGVDLIEDLDAGTRVLIEVNAVPGWRALSAATGVDVAAALLDALREAAR</sequence>
<evidence type="ECO:0000313" key="6">
    <source>
        <dbReference type="EMBL" id="MDG3006397.1"/>
    </source>
</evidence>
<dbReference type="Gene3D" id="3.30.1490.20">
    <property type="entry name" value="ATP-grasp fold, A domain"/>
    <property type="match status" value="1"/>
</dbReference>
<keyword evidence="3 4" id="KW-0067">ATP-binding</keyword>
<dbReference type="NCBIfam" id="TIGR00768">
    <property type="entry name" value="rimK_fam"/>
    <property type="match status" value="1"/>
</dbReference>
<dbReference type="InterPro" id="IPR013651">
    <property type="entry name" value="ATP-grasp_RimK-type"/>
</dbReference>
<dbReference type="PROSITE" id="PS50975">
    <property type="entry name" value="ATP_GRASP"/>
    <property type="match status" value="1"/>
</dbReference>
<name>A0ABT6FFP4_9BACT</name>
<evidence type="ECO:0000256" key="4">
    <source>
        <dbReference type="PROSITE-ProRule" id="PRU00409"/>
    </source>
</evidence>
<evidence type="ECO:0000256" key="1">
    <source>
        <dbReference type="ARBA" id="ARBA00022723"/>
    </source>
</evidence>
<organism evidence="6 7">
    <name type="scientific">Paludisphaera mucosa</name>
    <dbReference type="NCBI Taxonomy" id="3030827"/>
    <lineage>
        <taxon>Bacteria</taxon>
        <taxon>Pseudomonadati</taxon>
        <taxon>Planctomycetota</taxon>
        <taxon>Planctomycetia</taxon>
        <taxon>Isosphaerales</taxon>
        <taxon>Isosphaeraceae</taxon>
        <taxon>Paludisphaera</taxon>
    </lineage>
</organism>
<dbReference type="Gene3D" id="3.40.50.20">
    <property type="match status" value="1"/>
</dbReference>
<protein>
    <submittedName>
        <fullName evidence="6">RimK family alpha-L-glutamate ligase</fullName>
    </submittedName>
</protein>